<organism evidence="2 3">
    <name type="scientific">Bizionia saleffrena</name>
    <dbReference type="NCBI Taxonomy" id="291189"/>
    <lineage>
        <taxon>Bacteria</taxon>
        <taxon>Pseudomonadati</taxon>
        <taxon>Bacteroidota</taxon>
        <taxon>Flavobacteriia</taxon>
        <taxon>Flavobacteriales</taxon>
        <taxon>Flavobacteriaceae</taxon>
        <taxon>Bizionia</taxon>
    </lineage>
</organism>
<dbReference type="InterPro" id="IPR046551">
    <property type="entry name" value="DUF6705"/>
</dbReference>
<comment type="caution">
    <text evidence="2">The sequence shown here is derived from an EMBL/GenBank/DDBJ whole genome shotgun (WGS) entry which is preliminary data.</text>
</comment>
<dbReference type="AlphaFoldDB" id="A0A8H2LCM4"/>
<evidence type="ECO:0000313" key="2">
    <source>
        <dbReference type="EMBL" id="TYB69037.1"/>
    </source>
</evidence>
<dbReference type="EMBL" id="VSKM01000030">
    <property type="protein sequence ID" value="TYB69037.1"/>
    <property type="molecule type" value="Genomic_DNA"/>
</dbReference>
<dbReference type="Proteomes" id="UP000323324">
    <property type="component" value="Unassembled WGS sequence"/>
</dbReference>
<feature type="domain" description="DUF6705" evidence="1">
    <location>
        <begin position="17"/>
        <end position="175"/>
    </location>
</feature>
<reference evidence="2 3" key="1">
    <citation type="submission" date="2019-08" db="EMBL/GenBank/DDBJ databases">
        <title>Genomes of Antarctic Bizionia species.</title>
        <authorList>
            <person name="Bowman J.P."/>
        </authorList>
    </citation>
    <scope>NUCLEOTIDE SEQUENCE [LARGE SCALE GENOMIC DNA]</scope>
    <source>
        <strain evidence="2 3">HFD</strain>
    </source>
</reference>
<evidence type="ECO:0000313" key="3">
    <source>
        <dbReference type="Proteomes" id="UP000323324"/>
    </source>
</evidence>
<gene>
    <name evidence="2" type="ORF">ES676_14430</name>
</gene>
<accession>A0A8H2LCM4</accession>
<protein>
    <recommendedName>
        <fullName evidence="1">DUF6705 domain-containing protein</fullName>
    </recommendedName>
</protein>
<name>A0A8H2LCM4_9FLAO</name>
<evidence type="ECO:0000259" key="1">
    <source>
        <dbReference type="Pfam" id="PF20448"/>
    </source>
</evidence>
<proteinExistence type="predicted"/>
<dbReference type="Pfam" id="PF20448">
    <property type="entry name" value="DUF6705"/>
    <property type="match status" value="1"/>
</dbReference>
<keyword evidence="3" id="KW-1185">Reference proteome</keyword>
<sequence length="175" mass="19843">MAIDASRSATPDGAYYKDLNNEFNKFEGVWKSTDGNSELTIVLQKVEQLQVRNDYRDYLIGEYKYIENEMELINTIPPIQDINTETHNIGGGYIINSNVSIPCDDCTPNERRLDLYISDPERDYLSASIVLRYLEGSNPEQMTATIISDGGGMIPNENSPTELRVPYGEYLMVKQ</sequence>